<dbReference type="InterPro" id="IPR016098">
    <property type="entry name" value="CAP/MinC_C"/>
</dbReference>
<comment type="caution">
    <text evidence="7">The sequence shown here is derived from an EMBL/GenBank/DDBJ whole genome shotgun (WGS) entry which is preliminary data.</text>
</comment>
<dbReference type="InterPro" id="IPR013992">
    <property type="entry name" value="Adenylate_cyclase-assoc_CAP_N"/>
</dbReference>
<dbReference type="PROSITE" id="PS01088">
    <property type="entry name" value="CAP_1"/>
    <property type="match status" value="1"/>
</dbReference>
<evidence type="ECO:0000256" key="5">
    <source>
        <dbReference type="SAM" id="MobiDB-lite"/>
    </source>
</evidence>
<dbReference type="Gene3D" id="2.160.20.70">
    <property type="match status" value="1"/>
</dbReference>
<dbReference type="SUPFAM" id="SSF101278">
    <property type="entry name" value="N-terminal domain of adenylylcyclase associated protein, CAP"/>
    <property type="match status" value="1"/>
</dbReference>
<evidence type="ECO:0000256" key="4">
    <source>
        <dbReference type="RuleBase" id="RU000647"/>
    </source>
</evidence>
<dbReference type="AlphaFoldDB" id="A0A8H7PYU0"/>
<organism evidence="7 8">
    <name type="scientific">Umbelopsis vinacea</name>
    <dbReference type="NCBI Taxonomy" id="44442"/>
    <lineage>
        <taxon>Eukaryota</taxon>
        <taxon>Fungi</taxon>
        <taxon>Fungi incertae sedis</taxon>
        <taxon>Mucoromycota</taxon>
        <taxon>Mucoromycotina</taxon>
        <taxon>Umbelopsidomycetes</taxon>
        <taxon>Umbelopsidales</taxon>
        <taxon>Umbelopsidaceae</taxon>
        <taxon>Umbelopsis</taxon>
    </lineage>
</organism>
<dbReference type="EMBL" id="JAEPRA010000007">
    <property type="protein sequence ID" value="KAG2182922.1"/>
    <property type="molecule type" value="Genomic_DNA"/>
</dbReference>
<dbReference type="InterPro" id="IPR017901">
    <property type="entry name" value="C-CAP_CF_C-like"/>
</dbReference>
<reference evidence="7" key="1">
    <citation type="submission" date="2020-12" db="EMBL/GenBank/DDBJ databases">
        <title>Metabolic potential, ecology and presence of endohyphal bacteria is reflected in genomic diversity of Mucoromycotina.</title>
        <authorList>
            <person name="Muszewska A."/>
            <person name="Okrasinska A."/>
            <person name="Steczkiewicz K."/>
            <person name="Drgas O."/>
            <person name="Orlowska M."/>
            <person name="Perlinska-Lenart U."/>
            <person name="Aleksandrzak-Piekarczyk T."/>
            <person name="Szatraj K."/>
            <person name="Zielenkiewicz U."/>
            <person name="Pilsyk S."/>
            <person name="Malc E."/>
            <person name="Mieczkowski P."/>
            <person name="Kruszewska J.S."/>
            <person name="Biernat P."/>
            <person name="Pawlowska J."/>
        </authorList>
    </citation>
    <scope>NUCLEOTIDE SEQUENCE</scope>
    <source>
        <strain evidence="7">WA0000051536</strain>
    </source>
</reference>
<dbReference type="Gene3D" id="1.25.40.330">
    <property type="entry name" value="Adenylate cyclase-associated CAP, N-terminal domain"/>
    <property type="match status" value="1"/>
</dbReference>
<dbReference type="SMART" id="SM00673">
    <property type="entry name" value="CARP"/>
    <property type="match status" value="2"/>
</dbReference>
<gene>
    <name evidence="7" type="ORF">INT44_005903</name>
</gene>
<evidence type="ECO:0000313" key="8">
    <source>
        <dbReference type="Proteomes" id="UP000612746"/>
    </source>
</evidence>
<dbReference type="Proteomes" id="UP000612746">
    <property type="component" value="Unassembled WGS sequence"/>
</dbReference>
<protein>
    <recommendedName>
        <fullName evidence="3 4">Adenylyl cyclase-associated protein</fullName>
    </recommendedName>
</protein>
<accession>A0A8H7PYU0</accession>
<proteinExistence type="inferred from homology"/>
<comment type="function">
    <text evidence="2">The N-terminal domain binds to adenylyl cyclase, thereby enabling adenylyl cyclase to be activated by upstream regulatory signals, such as Ras. The C-terminal domain is required for normal cellular morphology and growth control.</text>
</comment>
<dbReference type="InterPro" id="IPR018106">
    <property type="entry name" value="CAP_CS_N"/>
</dbReference>
<evidence type="ECO:0000259" key="6">
    <source>
        <dbReference type="PROSITE" id="PS51329"/>
    </source>
</evidence>
<dbReference type="PANTHER" id="PTHR10652">
    <property type="entry name" value="ADENYLYL CYCLASE-ASSOCIATED PROTEIN"/>
    <property type="match status" value="1"/>
</dbReference>
<dbReference type="GO" id="GO:0005737">
    <property type="term" value="C:cytoplasm"/>
    <property type="evidence" value="ECO:0007669"/>
    <property type="project" value="TreeGrafter"/>
</dbReference>
<name>A0A8H7PYU0_9FUNG</name>
<feature type="domain" description="C-CAP/cofactor C-like" evidence="6">
    <location>
        <begin position="395"/>
        <end position="531"/>
    </location>
</feature>
<dbReference type="InterPro" id="IPR036222">
    <property type="entry name" value="CAP_N_sf"/>
</dbReference>
<dbReference type="GO" id="GO:0007015">
    <property type="term" value="P:actin filament organization"/>
    <property type="evidence" value="ECO:0007669"/>
    <property type="project" value="TreeGrafter"/>
</dbReference>
<dbReference type="Pfam" id="PF08603">
    <property type="entry name" value="CAP_C"/>
    <property type="match status" value="1"/>
</dbReference>
<dbReference type="FunFam" id="1.25.40.330:FF:000001">
    <property type="entry name" value="Adenylyl cyclase-associated protein"/>
    <property type="match status" value="1"/>
</dbReference>
<feature type="region of interest" description="Disordered" evidence="5">
    <location>
        <begin position="263"/>
        <end position="318"/>
    </location>
</feature>
<dbReference type="InterPro" id="IPR001837">
    <property type="entry name" value="Adenylate_cyclase-assoc_CAP"/>
</dbReference>
<keyword evidence="8" id="KW-1185">Reference proteome</keyword>
<evidence type="ECO:0000256" key="2">
    <source>
        <dbReference type="ARBA" id="ARBA00054756"/>
    </source>
</evidence>
<dbReference type="PANTHER" id="PTHR10652:SF0">
    <property type="entry name" value="ADENYLYL CYCLASE-ASSOCIATED PROTEIN"/>
    <property type="match status" value="1"/>
</dbReference>
<feature type="region of interest" description="Disordered" evidence="5">
    <location>
        <begin position="352"/>
        <end position="388"/>
    </location>
</feature>
<dbReference type="Pfam" id="PF01213">
    <property type="entry name" value="CAP_N-CM"/>
    <property type="match status" value="1"/>
</dbReference>
<comment type="similarity">
    <text evidence="1 4">Belongs to the CAP family.</text>
</comment>
<dbReference type="SUPFAM" id="SSF69340">
    <property type="entry name" value="C-terminal domain of adenylylcyclase associated protein"/>
    <property type="match status" value="1"/>
</dbReference>
<feature type="compositionally biased region" description="Pro residues" evidence="5">
    <location>
        <begin position="292"/>
        <end position="315"/>
    </location>
</feature>
<dbReference type="InterPro" id="IPR006599">
    <property type="entry name" value="CARP_motif"/>
</dbReference>
<dbReference type="GO" id="GO:0003779">
    <property type="term" value="F:actin binding"/>
    <property type="evidence" value="ECO:0007669"/>
    <property type="project" value="InterPro"/>
</dbReference>
<evidence type="ECO:0000313" key="7">
    <source>
        <dbReference type="EMBL" id="KAG2182922.1"/>
    </source>
</evidence>
<dbReference type="PROSITE" id="PS51329">
    <property type="entry name" value="C_CAP_COFACTOR_C"/>
    <property type="match status" value="1"/>
</dbReference>
<dbReference type="OrthoDB" id="77251at2759"/>
<evidence type="ECO:0000256" key="3">
    <source>
        <dbReference type="ARBA" id="ARBA00072052"/>
    </source>
</evidence>
<dbReference type="GO" id="GO:0008179">
    <property type="term" value="F:adenylate cyclase binding"/>
    <property type="evidence" value="ECO:0007669"/>
    <property type="project" value="TreeGrafter"/>
</dbReference>
<sequence>MYVISQFLVEPYFVCANSALGLHLLTMSEFHSLATLIKRLEVATTRLEDLALSGMSASNITATNPPAAPAASSAQPKEAPVELPRAVEAFNSAMDTPVKKFIELSEQLGGPVQEQCFNRRVSPRIQAQLLQELINAQRDFIHIAAIAKKPDMSSPTFAKLVEPIQKPLMAITEVKDKNRGHKQFNHLSTVAEGVPAFGWIAVEPTPAPYVQEMGNAAQFYSNRVVKEFKDKDPQQIEWTKAFLAILNELYSYVKEHHRTGLVWNPNGENPESAFSKVSSQPSGSDVPTPTATAPPPAPAPSAGGPPPPPPPPPPVMTEFEDAAAKPAPATTGASAVFAELNKGESVTSGLRKVDKSQMTHKNPSLRAGSVVSEDAVKKTRPPTPNKPGKYVLKKPAKTELQGNKWVVENHEGNSEVVIEGEINHAVYIFGCKNSTIRIKGKVNAVTMDSCNKCGLAVDTIVSTVDLVNCRSFGVQIFNVTPTIVIDKCDGGQVYLSKNCLDVEILTAKTSAVNILVPESPAEDAEFVELPVPEQLKSTIVDGKVVTVAVEHAG</sequence>
<dbReference type="Pfam" id="PF21938">
    <property type="entry name" value="CAP_N"/>
    <property type="match status" value="1"/>
</dbReference>
<evidence type="ECO:0000256" key="1">
    <source>
        <dbReference type="ARBA" id="ARBA00007659"/>
    </source>
</evidence>
<dbReference type="InterPro" id="IPR053950">
    <property type="entry name" value="CAP_N"/>
</dbReference>
<dbReference type="InterPro" id="IPR013912">
    <property type="entry name" value="Adenylate_cyclase-assoc_CAP_C"/>
</dbReference>
<feature type="compositionally biased region" description="Polar residues" evidence="5">
    <location>
        <begin position="275"/>
        <end position="285"/>
    </location>
</feature>
<dbReference type="InterPro" id="IPR036223">
    <property type="entry name" value="CAP_C_sf"/>
</dbReference>
<dbReference type="GO" id="GO:0019933">
    <property type="term" value="P:cAMP-mediated signaling"/>
    <property type="evidence" value="ECO:0007669"/>
    <property type="project" value="TreeGrafter"/>
</dbReference>